<dbReference type="RefSeq" id="WP_109720298.1">
    <property type="nucleotide sequence ID" value="NZ_QEQK01000007.1"/>
</dbReference>
<feature type="domain" description="TonB-dependent receptor-like beta-barrel" evidence="15">
    <location>
        <begin position="292"/>
        <end position="736"/>
    </location>
</feature>
<evidence type="ECO:0000256" key="12">
    <source>
        <dbReference type="RuleBase" id="RU003357"/>
    </source>
</evidence>
<dbReference type="EMBL" id="QEQK01000007">
    <property type="protein sequence ID" value="PWN56082.1"/>
    <property type="molecule type" value="Genomic_DNA"/>
</dbReference>
<evidence type="ECO:0000313" key="18">
    <source>
        <dbReference type="Proteomes" id="UP000251800"/>
    </source>
</evidence>
<dbReference type="InterPro" id="IPR000531">
    <property type="entry name" value="Beta-barrel_TonB"/>
</dbReference>
<accession>A0A363UKX3</accession>
<evidence type="ECO:0000256" key="8">
    <source>
        <dbReference type="ARBA" id="ARBA00023077"/>
    </source>
</evidence>
<dbReference type="GO" id="GO:0009279">
    <property type="term" value="C:cell outer membrane"/>
    <property type="evidence" value="ECO:0007669"/>
    <property type="project" value="UniProtKB-SubCell"/>
</dbReference>
<keyword evidence="9 11" id="KW-0472">Membrane</keyword>
<keyword evidence="18" id="KW-1185">Reference proteome</keyword>
<dbReference type="AlphaFoldDB" id="A0A363UKX3"/>
<reference evidence="17 18" key="1">
    <citation type="submission" date="2018-05" db="EMBL/GenBank/DDBJ databases">
        <title>Abyssibacter profundi OUC007T gen. nov., sp. nov, a marine bacterium isolated from seawater of the Mariana Trench.</title>
        <authorList>
            <person name="Zhou S."/>
        </authorList>
    </citation>
    <scope>NUCLEOTIDE SEQUENCE [LARGE SCALE GENOMIC DNA]</scope>
    <source>
        <strain evidence="17 18">OUC007</strain>
    </source>
</reference>
<dbReference type="Pfam" id="PF07715">
    <property type="entry name" value="Plug"/>
    <property type="match status" value="1"/>
</dbReference>
<keyword evidence="5 11" id="KW-0812">Transmembrane</keyword>
<keyword evidence="3 11" id="KW-1134">Transmembrane beta strand</keyword>
<keyword evidence="4" id="KW-0410">Iron transport</keyword>
<comment type="similarity">
    <text evidence="11 12">Belongs to the TonB-dependent receptor family.</text>
</comment>
<evidence type="ECO:0000256" key="10">
    <source>
        <dbReference type="ARBA" id="ARBA00023237"/>
    </source>
</evidence>
<protein>
    <recommendedName>
        <fullName evidence="19">TonB-dependent receptor</fullName>
    </recommendedName>
</protein>
<dbReference type="InterPro" id="IPR039426">
    <property type="entry name" value="TonB-dep_rcpt-like"/>
</dbReference>
<keyword evidence="2 11" id="KW-0813">Transport</keyword>
<organism evidence="17 18">
    <name type="scientific">Abyssibacter profundi</name>
    <dbReference type="NCBI Taxonomy" id="2182787"/>
    <lineage>
        <taxon>Bacteria</taxon>
        <taxon>Pseudomonadati</taxon>
        <taxon>Pseudomonadota</taxon>
        <taxon>Gammaproteobacteria</taxon>
        <taxon>Chromatiales</taxon>
        <taxon>Oceanococcaceae</taxon>
        <taxon>Abyssibacter</taxon>
    </lineage>
</organism>
<feature type="domain" description="TonB-dependent receptor plug" evidence="16">
    <location>
        <begin position="72"/>
        <end position="176"/>
    </location>
</feature>
<gene>
    <name evidence="17" type="ORF">DEH80_09740</name>
</gene>
<feature type="chain" id="PRO_5016688071" description="TonB-dependent receptor" evidence="14">
    <location>
        <begin position="23"/>
        <end position="770"/>
    </location>
</feature>
<keyword evidence="7" id="KW-0406">Ion transport</keyword>
<evidence type="ECO:0000256" key="13">
    <source>
        <dbReference type="SAM" id="MobiDB-lite"/>
    </source>
</evidence>
<dbReference type="Gene3D" id="2.40.170.20">
    <property type="entry name" value="TonB-dependent receptor, beta-barrel domain"/>
    <property type="match status" value="1"/>
</dbReference>
<evidence type="ECO:0000313" key="17">
    <source>
        <dbReference type="EMBL" id="PWN56082.1"/>
    </source>
</evidence>
<evidence type="ECO:0000256" key="14">
    <source>
        <dbReference type="SAM" id="SignalP"/>
    </source>
</evidence>
<dbReference type="GO" id="GO:0006826">
    <property type="term" value="P:iron ion transport"/>
    <property type="evidence" value="ECO:0007669"/>
    <property type="project" value="UniProtKB-KW"/>
</dbReference>
<keyword evidence="6" id="KW-0408">Iron</keyword>
<keyword evidence="8 12" id="KW-0798">TonB box</keyword>
<evidence type="ECO:0008006" key="19">
    <source>
        <dbReference type="Google" id="ProtNLM"/>
    </source>
</evidence>
<dbReference type="PANTHER" id="PTHR32552:SF81">
    <property type="entry name" value="TONB-DEPENDENT OUTER MEMBRANE RECEPTOR"/>
    <property type="match status" value="1"/>
</dbReference>
<name>A0A363UKX3_9GAMM</name>
<dbReference type="PROSITE" id="PS52016">
    <property type="entry name" value="TONB_DEPENDENT_REC_3"/>
    <property type="match status" value="1"/>
</dbReference>
<evidence type="ECO:0000256" key="11">
    <source>
        <dbReference type="PROSITE-ProRule" id="PRU01360"/>
    </source>
</evidence>
<evidence type="ECO:0000256" key="7">
    <source>
        <dbReference type="ARBA" id="ARBA00023065"/>
    </source>
</evidence>
<evidence type="ECO:0000256" key="3">
    <source>
        <dbReference type="ARBA" id="ARBA00022452"/>
    </source>
</evidence>
<evidence type="ECO:0000256" key="9">
    <source>
        <dbReference type="ARBA" id="ARBA00023136"/>
    </source>
</evidence>
<evidence type="ECO:0000259" key="15">
    <source>
        <dbReference type="Pfam" id="PF00593"/>
    </source>
</evidence>
<proteinExistence type="inferred from homology"/>
<dbReference type="Pfam" id="PF00593">
    <property type="entry name" value="TonB_dep_Rec_b-barrel"/>
    <property type="match status" value="1"/>
</dbReference>
<dbReference type="Proteomes" id="UP000251800">
    <property type="component" value="Unassembled WGS sequence"/>
</dbReference>
<feature type="signal peptide" evidence="14">
    <location>
        <begin position="1"/>
        <end position="22"/>
    </location>
</feature>
<sequence length="770" mass="83926">MSPVLRGLALPCCLLVLSSAAAESVEPYDDVIVVESDDDAAVPAGAASPADAIALEALTVRGDRLGRDLDGASASTAIVTGEDIEQGSTQDFHELLGSLGNVTQAQSNRQIAIRGVLQNGNGGGDSETISVYLDGIPLPQRAANFGGPLNGFDVEQIEVLRGAQSTSQGRNALGGAVFIQTRDAEPFWEAKLRGGLAQQGGEQLAAAVGGPLWSDDFAFRVAVDHHHSDGDVVNITPQTESDPITGEETETAPPIVNFDDAGREWSDMARLKLRFAPLGGPYSAQLLAVYSDNEFGDNVFDSTYGDRTETANVRYVETYATEIYGLNQALTLGEAWTLVSASGYAEGQDDRVSDFDRTEDEGGVSTYDLDDQSLSQELRLEYRADALRAVVGVYGGRLQQYSLVTGDDVLIGGGTVSLDGFVEYNRSVESLAGFGELEWWFVDDWSVTVGLRRQYERFRRHNVSDVSYASGTGGVPIPDVVIEALNAVGESPLLPASVVDALESTGFYPLPQDYDERGDTRFTAWLPKLGVSWRYWPDQLLSLTYSEGYRSGGTSVSFFGGTVNDYQPETTHTLELALRNRIADWGLSLQTNIFATRWENQQVETGVSTDYYTIIENAGESHLYGLETAVQWRPGRAFELSASLGLLETEYDRFQNVDEDYAGNDFNYAPGVSGGVTGTWHPWRTTRLQLNVTHTGRYYGDPGNTADRTIPSRTLVNARVARQIGDFTLAVFGRNLTDDVNVQDQFILRGRQARRYGESRVIGLQVDWQP</sequence>
<evidence type="ECO:0000256" key="4">
    <source>
        <dbReference type="ARBA" id="ARBA00022496"/>
    </source>
</evidence>
<evidence type="ECO:0000256" key="1">
    <source>
        <dbReference type="ARBA" id="ARBA00004571"/>
    </source>
</evidence>
<dbReference type="SUPFAM" id="SSF56935">
    <property type="entry name" value="Porins"/>
    <property type="match status" value="1"/>
</dbReference>
<dbReference type="PANTHER" id="PTHR32552">
    <property type="entry name" value="FERRICHROME IRON RECEPTOR-RELATED"/>
    <property type="match status" value="1"/>
</dbReference>
<dbReference type="InterPro" id="IPR036942">
    <property type="entry name" value="Beta-barrel_TonB_sf"/>
</dbReference>
<evidence type="ECO:0000259" key="16">
    <source>
        <dbReference type="Pfam" id="PF07715"/>
    </source>
</evidence>
<dbReference type="OrthoDB" id="9760620at2"/>
<feature type="region of interest" description="Disordered" evidence="13">
    <location>
        <begin position="230"/>
        <end position="253"/>
    </location>
</feature>
<keyword evidence="10 11" id="KW-0998">Cell outer membrane</keyword>
<evidence type="ECO:0000256" key="5">
    <source>
        <dbReference type="ARBA" id="ARBA00022692"/>
    </source>
</evidence>
<comment type="subcellular location">
    <subcellularLocation>
        <location evidence="1 11">Cell outer membrane</location>
        <topology evidence="1 11">Multi-pass membrane protein</topology>
    </subcellularLocation>
</comment>
<keyword evidence="14" id="KW-0732">Signal</keyword>
<evidence type="ECO:0000256" key="2">
    <source>
        <dbReference type="ARBA" id="ARBA00022448"/>
    </source>
</evidence>
<comment type="caution">
    <text evidence="17">The sequence shown here is derived from an EMBL/GenBank/DDBJ whole genome shotgun (WGS) entry which is preliminary data.</text>
</comment>
<dbReference type="InterPro" id="IPR012910">
    <property type="entry name" value="Plug_dom"/>
</dbReference>
<evidence type="ECO:0000256" key="6">
    <source>
        <dbReference type="ARBA" id="ARBA00023004"/>
    </source>
</evidence>